<dbReference type="Proteomes" id="UP000298412">
    <property type="component" value="Unassembled WGS sequence"/>
</dbReference>
<feature type="transmembrane region" description="Helical" evidence="9">
    <location>
        <begin position="238"/>
        <end position="260"/>
    </location>
</feature>
<feature type="transmembrane region" description="Helical" evidence="9">
    <location>
        <begin position="453"/>
        <end position="470"/>
    </location>
</feature>
<feature type="transmembrane region" description="Helical" evidence="9">
    <location>
        <begin position="499"/>
        <end position="520"/>
    </location>
</feature>
<organism evidence="10 11">
    <name type="scientific">Cryobacterium algoritolerans</name>
    <dbReference type="NCBI Taxonomy" id="1259184"/>
    <lineage>
        <taxon>Bacteria</taxon>
        <taxon>Bacillati</taxon>
        <taxon>Actinomycetota</taxon>
        <taxon>Actinomycetes</taxon>
        <taxon>Micrococcales</taxon>
        <taxon>Microbacteriaceae</taxon>
        <taxon>Cryobacterium</taxon>
    </lineage>
</organism>
<keyword evidence="4 9" id="KW-0812">Transmembrane</keyword>
<proteinExistence type="inferred from homology"/>
<keyword evidence="6 9" id="KW-0472">Membrane</keyword>
<evidence type="ECO:0000256" key="3">
    <source>
        <dbReference type="ARBA" id="ARBA00022679"/>
    </source>
</evidence>
<evidence type="ECO:0000256" key="6">
    <source>
        <dbReference type="ARBA" id="ARBA00023136"/>
    </source>
</evidence>
<feature type="compositionally biased region" description="Basic residues" evidence="8">
    <location>
        <begin position="19"/>
        <end position="35"/>
    </location>
</feature>
<comment type="caution">
    <text evidence="10">The sequence shown here is derived from an EMBL/GenBank/DDBJ whole genome shotgun (WGS) entry which is preliminary data.</text>
</comment>
<name>A0A4R8WWD0_9MICO</name>
<accession>A0A4R8WWD0</accession>
<feature type="compositionally biased region" description="Basic residues" evidence="8">
    <location>
        <begin position="1"/>
        <end position="11"/>
    </location>
</feature>
<feature type="compositionally biased region" description="Basic and acidic residues" evidence="8">
    <location>
        <begin position="87"/>
        <end position="97"/>
    </location>
</feature>
<dbReference type="GO" id="GO:0016758">
    <property type="term" value="F:hexosyltransferase activity"/>
    <property type="evidence" value="ECO:0007669"/>
    <property type="project" value="InterPro"/>
</dbReference>
<feature type="compositionally biased region" description="Basic residues" evidence="8">
    <location>
        <begin position="60"/>
        <end position="77"/>
    </location>
</feature>
<protein>
    <submittedName>
        <fullName evidence="10">DUF2029 domain-containing protein</fullName>
    </submittedName>
</protein>
<feature type="transmembrane region" description="Helical" evidence="9">
    <location>
        <begin position="476"/>
        <end position="492"/>
    </location>
</feature>
<feature type="transmembrane region" description="Helical" evidence="9">
    <location>
        <begin position="267"/>
        <end position="290"/>
    </location>
</feature>
<comment type="subcellular location">
    <subcellularLocation>
        <location evidence="1">Cell membrane</location>
        <topology evidence="1">Multi-pass membrane protein</topology>
    </subcellularLocation>
</comment>
<dbReference type="EMBL" id="SOFP01000011">
    <property type="protein sequence ID" value="TFC19559.1"/>
    <property type="molecule type" value="Genomic_DNA"/>
</dbReference>
<dbReference type="GO" id="GO:0005886">
    <property type="term" value="C:plasma membrane"/>
    <property type="evidence" value="ECO:0007669"/>
    <property type="project" value="UniProtKB-SubCell"/>
</dbReference>
<dbReference type="Pfam" id="PF09594">
    <property type="entry name" value="GT87"/>
    <property type="match status" value="1"/>
</dbReference>
<evidence type="ECO:0000256" key="1">
    <source>
        <dbReference type="ARBA" id="ARBA00004651"/>
    </source>
</evidence>
<evidence type="ECO:0000313" key="10">
    <source>
        <dbReference type="EMBL" id="TFC19559.1"/>
    </source>
</evidence>
<evidence type="ECO:0000256" key="7">
    <source>
        <dbReference type="ARBA" id="ARBA00024033"/>
    </source>
</evidence>
<evidence type="ECO:0000256" key="4">
    <source>
        <dbReference type="ARBA" id="ARBA00022692"/>
    </source>
</evidence>
<keyword evidence="2" id="KW-1003">Cell membrane</keyword>
<dbReference type="InterPro" id="IPR018584">
    <property type="entry name" value="GT87"/>
</dbReference>
<feature type="transmembrane region" description="Helical" evidence="9">
    <location>
        <begin position="343"/>
        <end position="362"/>
    </location>
</feature>
<evidence type="ECO:0000256" key="9">
    <source>
        <dbReference type="SAM" id="Phobius"/>
    </source>
</evidence>
<feature type="transmembrane region" description="Helical" evidence="9">
    <location>
        <begin position="169"/>
        <end position="190"/>
    </location>
</feature>
<feature type="region of interest" description="Disordered" evidence="8">
    <location>
        <begin position="1"/>
        <end position="115"/>
    </location>
</feature>
<evidence type="ECO:0000256" key="2">
    <source>
        <dbReference type="ARBA" id="ARBA00022475"/>
    </source>
</evidence>
<evidence type="ECO:0000256" key="5">
    <source>
        <dbReference type="ARBA" id="ARBA00022989"/>
    </source>
</evidence>
<gene>
    <name evidence="10" type="ORF">E3O19_02715</name>
</gene>
<evidence type="ECO:0000313" key="11">
    <source>
        <dbReference type="Proteomes" id="UP000298412"/>
    </source>
</evidence>
<keyword evidence="3" id="KW-0808">Transferase</keyword>
<feature type="transmembrane region" description="Helical" evidence="9">
    <location>
        <begin position="420"/>
        <end position="441"/>
    </location>
</feature>
<reference evidence="10 11" key="1">
    <citation type="submission" date="2019-03" db="EMBL/GenBank/DDBJ databases">
        <title>Genomics of glacier-inhabiting Cryobacterium strains.</title>
        <authorList>
            <person name="Liu Q."/>
            <person name="Xin Y.-H."/>
        </authorList>
    </citation>
    <scope>NUCLEOTIDE SEQUENCE [LARGE SCALE GENOMIC DNA]</scope>
    <source>
        <strain evidence="10 11">MDT1-3</strain>
    </source>
</reference>
<comment type="similarity">
    <text evidence="7">Belongs to the glycosyltransferase 87 family.</text>
</comment>
<feature type="transmembrane region" description="Helical" evidence="9">
    <location>
        <begin position="310"/>
        <end position="336"/>
    </location>
</feature>
<dbReference type="OrthoDB" id="581198at2"/>
<keyword evidence="11" id="KW-1185">Reference proteome</keyword>
<keyword evidence="5 9" id="KW-1133">Transmembrane helix</keyword>
<dbReference type="AlphaFoldDB" id="A0A4R8WWD0"/>
<evidence type="ECO:0000256" key="8">
    <source>
        <dbReference type="SAM" id="MobiDB-lite"/>
    </source>
</evidence>
<sequence>MGRPRRNRSRGHGAAQGFHHLRRIAGRRPPLRHRGAGLAGDGRFRGRSGRHPRSPDGHALRRHRHGRGRPRRPRRDRRPGACARRRASVERRPDHGPRRGRGRPRHDRGPPGADLRWAARGRARLIGPGEPIGVGADVGKLRVPDPTASKPTPVPTPAAGLGAAPRATLWAGFVLVHVVLVLLCFLAPGWPLGDVQKVYFGWARDAVAGTSVVGIDTGFVYPILAFVPILASLAFGPAFYAATWLGIVTLLNGIAFAFLLGRGRNRAALLAAGWWLAFLVLLGPIALARIDAVTAAMALVAVIWVRSRPFAATVLLTVATWVKVWPIALVAALFVASRRRWQVTLALAGTSAAIIAVALGLGSGPNVFSFVTEQTNRGIQIESPVGGIWMWQAALRVPGTVVYYDRQILTYQVIGTGTNVAIALMTPLLVLAVAAVLLLGWQARRRGAAGDRLYPPLVLALVLTLILANKVGSPQFVGWIAAPVILGLLVRGRGWRMPAVLVLAIAALTQLVYPYLYQWLLVADPFMVLVLTLRNLLEVVLLGWALRQVWRSTVESDPSATPARLPMTAP</sequence>